<dbReference type="PRINTS" id="PR00344">
    <property type="entry name" value="BCTRLSENSOR"/>
</dbReference>
<evidence type="ECO:0000256" key="14">
    <source>
        <dbReference type="SAM" id="Phobius"/>
    </source>
</evidence>
<feature type="domain" description="Histidine kinase" evidence="15">
    <location>
        <begin position="285"/>
        <end position="506"/>
    </location>
</feature>
<dbReference type="SUPFAM" id="SSF158472">
    <property type="entry name" value="HAMP domain-like"/>
    <property type="match status" value="1"/>
</dbReference>
<dbReference type="RefSeq" id="WP_382408894.1">
    <property type="nucleotide sequence ID" value="NZ_JBHSGU010000005.1"/>
</dbReference>
<keyword evidence="11 14" id="KW-1133">Transmembrane helix</keyword>
<evidence type="ECO:0000313" key="17">
    <source>
        <dbReference type="EMBL" id="MFC4700917.1"/>
    </source>
</evidence>
<evidence type="ECO:0000256" key="9">
    <source>
        <dbReference type="ARBA" id="ARBA00022777"/>
    </source>
</evidence>
<proteinExistence type="predicted"/>
<evidence type="ECO:0000256" key="12">
    <source>
        <dbReference type="ARBA" id="ARBA00023012"/>
    </source>
</evidence>
<dbReference type="Gene3D" id="3.30.565.10">
    <property type="entry name" value="Histidine kinase-like ATPase, C-terminal domain"/>
    <property type="match status" value="1"/>
</dbReference>
<dbReference type="Proteomes" id="UP001595897">
    <property type="component" value="Unassembled WGS sequence"/>
</dbReference>
<keyword evidence="18" id="KW-1185">Reference proteome</keyword>
<dbReference type="Pfam" id="PF00672">
    <property type="entry name" value="HAMP"/>
    <property type="match status" value="1"/>
</dbReference>
<dbReference type="Pfam" id="PF00512">
    <property type="entry name" value="HisKA"/>
    <property type="match status" value="1"/>
</dbReference>
<dbReference type="InterPro" id="IPR036097">
    <property type="entry name" value="HisK_dim/P_sf"/>
</dbReference>
<dbReference type="InterPro" id="IPR003661">
    <property type="entry name" value="HisK_dim/P_dom"/>
</dbReference>
<comment type="catalytic activity">
    <reaction evidence="1">
        <text>ATP + protein L-histidine = ADP + protein N-phospho-L-histidine.</text>
        <dbReference type="EC" id="2.7.13.3"/>
    </reaction>
</comment>
<comment type="caution">
    <text evidence="17">The sequence shown here is derived from an EMBL/GenBank/DDBJ whole genome shotgun (WGS) entry which is preliminary data.</text>
</comment>
<dbReference type="PROSITE" id="PS50109">
    <property type="entry name" value="HIS_KIN"/>
    <property type="match status" value="1"/>
</dbReference>
<evidence type="ECO:0000256" key="2">
    <source>
        <dbReference type="ARBA" id="ARBA00004651"/>
    </source>
</evidence>
<dbReference type="InterPro" id="IPR003660">
    <property type="entry name" value="HAMP_dom"/>
</dbReference>
<evidence type="ECO:0000256" key="13">
    <source>
        <dbReference type="ARBA" id="ARBA00023136"/>
    </source>
</evidence>
<evidence type="ECO:0000256" key="7">
    <source>
        <dbReference type="ARBA" id="ARBA00022692"/>
    </source>
</evidence>
<dbReference type="GO" id="GO:0005524">
    <property type="term" value="F:ATP binding"/>
    <property type="evidence" value="ECO:0007669"/>
    <property type="project" value="UniProtKB-KW"/>
</dbReference>
<comment type="subcellular location">
    <subcellularLocation>
        <location evidence="2">Cell membrane</location>
        <topology evidence="2">Multi-pass membrane protein</topology>
    </subcellularLocation>
</comment>
<dbReference type="PANTHER" id="PTHR45528:SF1">
    <property type="entry name" value="SENSOR HISTIDINE KINASE CPXA"/>
    <property type="match status" value="1"/>
</dbReference>
<keyword evidence="5" id="KW-0597">Phosphoprotein</keyword>
<evidence type="ECO:0000256" key="6">
    <source>
        <dbReference type="ARBA" id="ARBA00022679"/>
    </source>
</evidence>
<dbReference type="InterPro" id="IPR003594">
    <property type="entry name" value="HATPase_dom"/>
</dbReference>
<evidence type="ECO:0000313" key="18">
    <source>
        <dbReference type="Proteomes" id="UP001595897"/>
    </source>
</evidence>
<keyword evidence="12" id="KW-0902">Two-component regulatory system</keyword>
<dbReference type="CDD" id="cd06225">
    <property type="entry name" value="HAMP"/>
    <property type="match status" value="1"/>
</dbReference>
<dbReference type="InterPro" id="IPR004358">
    <property type="entry name" value="Sig_transdc_His_kin-like_C"/>
</dbReference>
<keyword evidence="8" id="KW-0547">Nucleotide-binding</keyword>
<dbReference type="SMART" id="SM00387">
    <property type="entry name" value="HATPase_c"/>
    <property type="match status" value="1"/>
</dbReference>
<dbReference type="SMART" id="SM00304">
    <property type="entry name" value="HAMP"/>
    <property type="match status" value="1"/>
</dbReference>
<keyword evidence="7 14" id="KW-0812">Transmembrane</keyword>
<feature type="domain" description="HAMP" evidence="16">
    <location>
        <begin position="223"/>
        <end position="277"/>
    </location>
</feature>
<reference evidence="18" key="1">
    <citation type="journal article" date="2019" name="Int. J. Syst. Evol. Microbiol.">
        <title>The Global Catalogue of Microorganisms (GCM) 10K type strain sequencing project: providing services to taxonomists for standard genome sequencing and annotation.</title>
        <authorList>
            <consortium name="The Broad Institute Genomics Platform"/>
            <consortium name="The Broad Institute Genome Sequencing Center for Infectious Disease"/>
            <person name="Wu L."/>
            <person name="Ma J."/>
        </authorList>
    </citation>
    <scope>NUCLEOTIDE SEQUENCE [LARGE SCALE GENOMIC DNA]</scope>
    <source>
        <strain evidence="18">KACC 12507</strain>
    </source>
</reference>
<organism evidence="17 18">
    <name type="scientific">Glaciecola siphonariae</name>
    <dbReference type="NCBI Taxonomy" id="521012"/>
    <lineage>
        <taxon>Bacteria</taxon>
        <taxon>Pseudomonadati</taxon>
        <taxon>Pseudomonadota</taxon>
        <taxon>Gammaproteobacteria</taxon>
        <taxon>Alteromonadales</taxon>
        <taxon>Alteromonadaceae</taxon>
        <taxon>Glaciecola</taxon>
    </lineage>
</organism>
<accession>A0ABV9LWL1</accession>
<dbReference type="EMBL" id="JBHSGU010000005">
    <property type="protein sequence ID" value="MFC4700917.1"/>
    <property type="molecule type" value="Genomic_DNA"/>
</dbReference>
<dbReference type="Pfam" id="PF02518">
    <property type="entry name" value="HATPase_c"/>
    <property type="match status" value="1"/>
</dbReference>
<dbReference type="InterPro" id="IPR050398">
    <property type="entry name" value="HssS/ArlS-like"/>
</dbReference>
<keyword evidence="6" id="KW-0808">Transferase</keyword>
<evidence type="ECO:0000256" key="4">
    <source>
        <dbReference type="ARBA" id="ARBA00022475"/>
    </source>
</evidence>
<dbReference type="Gene3D" id="1.10.287.130">
    <property type="match status" value="1"/>
</dbReference>
<dbReference type="PANTHER" id="PTHR45528">
    <property type="entry name" value="SENSOR HISTIDINE KINASE CPXA"/>
    <property type="match status" value="1"/>
</dbReference>
<evidence type="ECO:0000259" key="16">
    <source>
        <dbReference type="PROSITE" id="PS50885"/>
    </source>
</evidence>
<dbReference type="Gene3D" id="6.10.340.10">
    <property type="match status" value="1"/>
</dbReference>
<evidence type="ECO:0000256" key="11">
    <source>
        <dbReference type="ARBA" id="ARBA00022989"/>
    </source>
</evidence>
<evidence type="ECO:0000256" key="3">
    <source>
        <dbReference type="ARBA" id="ARBA00012438"/>
    </source>
</evidence>
<evidence type="ECO:0000256" key="1">
    <source>
        <dbReference type="ARBA" id="ARBA00000085"/>
    </source>
</evidence>
<dbReference type="InterPro" id="IPR036890">
    <property type="entry name" value="HATPase_C_sf"/>
</dbReference>
<keyword evidence="13 14" id="KW-0472">Membrane</keyword>
<dbReference type="SUPFAM" id="SSF47384">
    <property type="entry name" value="Homodimeric domain of signal transducing histidine kinase"/>
    <property type="match status" value="1"/>
</dbReference>
<dbReference type="SUPFAM" id="SSF55874">
    <property type="entry name" value="ATPase domain of HSP90 chaperone/DNA topoisomerase II/histidine kinase"/>
    <property type="match status" value="1"/>
</dbReference>
<name>A0ABV9LWL1_9ALTE</name>
<evidence type="ECO:0000256" key="8">
    <source>
        <dbReference type="ARBA" id="ARBA00022741"/>
    </source>
</evidence>
<dbReference type="PROSITE" id="PS50885">
    <property type="entry name" value="HAMP"/>
    <property type="match status" value="1"/>
</dbReference>
<dbReference type="InterPro" id="IPR005467">
    <property type="entry name" value="His_kinase_dom"/>
</dbReference>
<evidence type="ECO:0000256" key="5">
    <source>
        <dbReference type="ARBA" id="ARBA00022553"/>
    </source>
</evidence>
<keyword evidence="10 17" id="KW-0067">ATP-binding</keyword>
<dbReference type="CDD" id="cd00082">
    <property type="entry name" value="HisKA"/>
    <property type="match status" value="1"/>
</dbReference>
<keyword evidence="9" id="KW-0418">Kinase</keyword>
<sequence length="521" mass="58508">MALTNSNPLRRIFLRFNPTASIFARVFIWFWFATVILIATTAYLARQVFFELEIHDIDPPQLVELSMIEQDINKYFVSLNAGPLSTEQKAQALYEYSVDNKIFLIALPVHEQLPASSENFGLERSSELNTSDDLDLIALPPPVIPSNIQLQIFRNQQELKRFDTSSAAYYGPLNLTIGDERFLVFRAVPKPLAWFVSANQYSPKLLAVLSVLLSGLFCFALVRTLVKPVKDLQEATSQMANGQLNYRIPEGKLSKDELGELGRQFNTMAARIEQQILVQKRLLADISHELKTPLARQSIALDLIHQQNKQATHKGSTNYTVDNEHLQRIEKENKLINEMISSLLTLSRQELGQTRQRDVFQIDAMLQDLVDDAAYENASITVSFDNHERQICLFNANRQLLSSGLENILRNGLKYAKSFVLVSLRQQENTLKITIEDDGCGVAEADLNNIFKPFVRVSKARDRISGGAGLGLAIAQKAIDAMKGHIEATNNKYGGLTVSVVLPNDLDAECDCSPRQQRGRG</sequence>
<dbReference type="EC" id="2.7.13.3" evidence="3"/>
<keyword evidence="4" id="KW-1003">Cell membrane</keyword>
<evidence type="ECO:0000259" key="15">
    <source>
        <dbReference type="PROSITE" id="PS50109"/>
    </source>
</evidence>
<dbReference type="SMART" id="SM00388">
    <property type="entry name" value="HisKA"/>
    <property type="match status" value="1"/>
</dbReference>
<feature type="transmembrane region" description="Helical" evidence="14">
    <location>
        <begin position="20"/>
        <end position="45"/>
    </location>
</feature>
<protein>
    <recommendedName>
        <fullName evidence="3">histidine kinase</fullName>
        <ecNumber evidence="3">2.7.13.3</ecNumber>
    </recommendedName>
</protein>
<evidence type="ECO:0000256" key="10">
    <source>
        <dbReference type="ARBA" id="ARBA00022840"/>
    </source>
</evidence>
<gene>
    <name evidence="17" type="ORF">ACFO4O_12160</name>
</gene>